<reference evidence="1 2" key="1">
    <citation type="submission" date="2021-03" db="EMBL/GenBank/DDBJ databases">
        <title>Assistant Professor.</title>
        <authorList>
            <person name="Huq M.A."/>
        </authorList>
    </citation>
    <scope>NUCLEOTIDE SEQUENCE [LARGE SCALE GENOMIC DNA]</scope>
    <source>
        <strain evidence="1 2">MAH-29</strain>
    </source>
</reference>
<protein>
    <submittedName>
        <fullName evidence="1">Vanadium-dependent haloperoxidase</fullName>
    </submittedName>
</protein>
<dbReference type="Gene3D" id="1.10.606.20">
    <property type="match status" value="1"/>
</dbReference>
<evidence type="ECO:0000313" key="1">
    <source>
        <dbReference type="EMBL" id="MBO9203496.1"/>
    </source>
</evidence>
<keyword evidence="2" id="KW-1185">Reference proteome</keyword>
<dbReference type="InterPro" id="IPR052559">
    <property type="entry name" value="V-haloperoxidase"/>
</dbReference>
<dbReference type="CDD" id="cd03398">
    <property type="entry name" value="PAP2_haloperoxidase"/>
    <property type="match status" value="1"/>
</dbReference>
<evidence type="ECO:0000313" key="2">
    <source>
        <dbReference type="Proteomes" id="UP000677244"/>
    </source>
</evidence>
<dbReference type="SUPFAM" id="SSF48317">
    <property type="entry name" value="Acid phosphatase/Vanadium-dependent haloperoxidase"/>
    <property type="match status" value="1"/>
</dbReference>
<organism evidence="1 2">
    <name type="scientific">Niastella soli</name>
    <dbReference type="NCBI Taxonomy" id="2821487"/>
    <lineage>
        <taxon>Bacteria</taxon>
        <taxon>Pseudomonadati</taxon>
        <taxon>Bacteroidota</taxon>
        <taxon>Chitinophagia</taxon>
        <taxon>Chitinophagales</taxon>
        <taxon>Chitinophagaceae</taxon>
        <taxon>Niastella</taxon>
    </lineage>
</organism>
<dbReference type="InterPro" id="IPR036938">
    <property type="entry name" value="PAP2/HPO_sf"/>
</dbReference>
<gene>
    <name evidence="1" type="ORF">J7I42_24640</name>
</gene>
<dbReference type="PANTHER" id="PTHR34599:SF2">
    <property type="entry name" value="TRAF-TYPE DOMAIN-CONTAINING PROTEIN"/>
    <property type="match status" value="1"/>
</dbReference>
<dbReference type="EMBL" id="JAGHKO010000010">
    <property type="protein sequence ID" value="MBO9203496.1"/>
    <property type="molecule type" value="Genomic_DNA"/>
</dbReference>
<sequence>MYLPKTQRKSSAKLLQAVLLLSLFYGCHKPDLPVLPRDESATVVYDWYKFIAMVQRPANPQPVVIQNIRNFGFIGVGLYEAVRPGSIGAESLSSRLYQMPAMPQADTWNQQYLWSESANAALASMFKSFLVLTDANKASIDSMENANYNRFSASTPDEVLMRSQGFGREIAAAIYNWSLSDGFNLSSVGYVPPPVTPGSWVPTPPAYANPVGPFLSDSRPFLEYSLTAMAPPLPFPFSEDTSSLFYKANKEVYDIGQRLTDEQKATANWWADAGGAGVGVPSPHHALSIITWVQENQQANLWKAAEVYAKTGIAFKDGPINTFRSKYHYNLIRPVTYVRRLIDTAWLSYLPTPPYPEYTSGLVGFYAPYIQVLIRSYGDIPVTDNAYEWRGLPARQFTSLSALLDEAALSRIYGGLHYRFTQEISIRFGKVLGNEIAAIRLAVPDYTHP</sequence>
<dbReference type="Proteomes" id="UP000677244">
    <property type="component" value="Unassembled WGS sequence"/>
</dbReference>
<comment type="caution">
    <text evidence="1">The sequence shown here is derived from an EMBL/GenBank/DDBJ whole genome shotgun (WGS) entry which is preliminary data.</text>
</comment>
<dbReference type="RefSeq" id="WP_209141549.1">
    <property type="nucleotide sequence ID" value="NZ_JAGHKO010000010.1"/>
</dbReference>
<accession>A0ABS3YZZ8</accession>
<dbReference type="PROSITE" id="PS51257">
    <property type="entry name" value="PROKAR_LIPOPROTEIN"/>
    <property type="match status" value="1"/>
</dbReference>
<proteinExistence type="predicted"/>
<name>A0ABS3YZZ8_9BACT</name>
<dbReference type="PANTHER" id="PTHR34599">
    <property type="entry name" value="PEROXIDASE-RELATED"/>
    <property type="match status" value="1"/>
</dbReference>